<organism evidence="2">
    <name type="scientific">uncultured Desulfobacterium sp</name>
    <dbReference type="NCBI Taxonomy" id="201089"/>
    <lineage>
        <taxon>Bacteria</taxon>
        <taxon>Pseudomonadati</taxon>
        <taxon>Thermodesulfobacteriota</taxon>
        <taxon>Desulfobacteria</taxon>
        <taxon>Desulfobacterales</taxon>
        <taxon>Desulfobacteriaceae</taxon>
        <taxon>Desulfobacterium</taxon>
        <taxon>environmental samples</taxon>
    </lineage>
</organism>
<name>E1YAC1_9BACT</name>
<sequence length="171" mass="19563">MTNDLAMASGLGDPLVPWIFEIVLPLIWLGIAAFHFNRTRRTGALSLSALLFLGGTTMWWQEWYADWAAYLLFNYNFAQIPWGPTAWTAPSKPWAVIPSYGWYFGIVFALLVMLAGPRKKSPTILEFVACYCCCRYSDLLFMGFGCRRKFRRTGLVQLYKYCWPGADDGAW</sequence>
<feature type="transmembrane region" description="Helical" evidence="1">
    <location>
        <begin position="15"/>
        <end position="36"/>
    </location>
</feature>
<gene>
    <name evidence="2" type="ORF">N47_H23370</name>
</gene>
<dbReference type="AlphaFoldDB" id="E1YAC1"/>
<keyword evidence="1" id="KW-0472">Membrane</keyword>
<feature type="transmembrane region" description="Helical" evidence="1">
    <location>
        <begin position="100"/>
        <end position="116"/>
    </location>
</feature>
<protein>
    <submittedName>
        <fullName evidence="2">Uncharacterized protein</fullName>
    </submittedName>
</protein>
<dbReference type="EMBL" id="FR695866">
    <property type="protein sequence ID" value="CBX27515.1"/>
    <property type="molecule type" value="Genomic_DNA"/>
</dbReference>
<proteinExistence type="predicted"/>
<reference evidence="2" key="1">
    <citation type="journal article" date="2011" name="Environ. Microbiol.">
        <title>Genomic insights into the metabolic potential of the polycyclic aromatic hydrocarbon degrading sulfate-reducing Deltaproteobacterium N47.</title>
        <authorList>
            <person name="Bergmann F."/>
            <person name="Selesi D."/>
            <person name="Weinmaier T."/>
            <person name="Tischler P."/>
            <person name="Rattei T."/>
            <person name="Meckenstock R.U."/>
        </authorList>
    </citation>
    <scope>NUCLEOTIDE SEQUENCE</scope>
</reference>
<accession>E1YAC1</accession>
<feature type="transmembrane region" description="Helical" evidence="1">
    <location>
        <begin position="43"/>
        <end position="61"/>
    </location>
</feature>
<keyword evidence="1" id="KW-1133">Transmembrane helix</keyword>
<evidence type="ECO:0000313" key="2">
    <source>
        <dbReference type="EMBL" id="CBX27515.1"/>
    </source>
</evidence>
<keyword evidence="1" id="KW-0812">Transmembrane</keyword>
<evidence type="ECO:0000256" key="1">
    <source>
        <dbReference type="SAM" id="Phobius"/>
    </source>
</evidence>